<dbReference type="AlphaFoldDB" id="A0A518CT58"/>
<evidence type="ECO:0000313" key="2">
    <source>
        <dbReference type="Proteomes" id="UP000317178"/>
    </source>
</evidence>
<organism evidence="1 2">
    <name type="scientific">Polystyrenella longa</name>
    <dbReference type="NCBI Taxonomy" id="2528007"/>
    <lineage>
        <taxon>Bacteria</taxon>
        <taxon>Pseudomonadati</taxon>
        <taxon>Planctomycetota</taxon>
        <taxon>Planctomycetia</taxon>
        <taxon>Planctomycetales</taxon>
        <taxon>Planctomycetaceae</taxon>
        <taxon>Polystyrenella</taxon>
    </lineage>
</organism>
<evidence type="ECO:0008006" key="3">
    <source>
        <dbReference type="Google" id="ProtNLM"/>
    </source>
</evidence>
<dbReference type="EMBL" id="CP036281">
    <property type="protein sequence ID" value="QDU82413.1"/>
    <property type="molecule type" value="Genomic_DNA"/>
</dbReference>
<reference evidence="1 2" key="1">
    <citation type="submission" date="2019-02" db="EMBL/GenBank/DDBJ databases">
        <title>Deep-cultivation of Planctomycetes and their phenomic and genomic characterization uncovers novel biology.</title>
        <authorList>
            <person name="Wiegand S."/>
            <person name="Jogler M."/>
            <person name="Boedeker C."/>
            <person name="Pinto D."/>
            <person name="Vollmers J."/>
            <person name="Rivas-Marin E."/>
            <person name="Kohn T."/>
            <person name="Peeters S.H."/>
            <person name="Heuer A."/>
            <person name="Rast P."/>
            <person name="Oberbeckmann S."/>
            <person name="Bunk B."/>
            <person name="Jeske O."/>
            <person name="Meyerdierks A."/>
            <person name="Storesund J.E."/>
            <person name="Kallscheuer N."/>
            <person name="Luecker S."/>
            <person name="Lage O.M."/>
            <person name="Pohl T."/>
            <person name="Merkel B.J."/>
            <person name="Hornburger P."/>
            <person name="Mueller R.-W."/>
            <person name="Bruemmer F."/>
            <person name="Labrenz M."/>
            <person name="Spormann A.M."/>
            <person name="Op den Camp H."/>
            <person name="Overmann J."/>
            <person name="Amann R."/>
            <person name="Jetten M.S.M."/>
            <person name="Mascher T."/>
            <person name="Medema M.H."/>
            <person name="Devos D.P."/>
            <person name="Kaster A.-K."/>
            <person name="Ovreas L."/>
            <person name="Rohde M."/>
            <person name="Galperin M.Y."/>
            <person name="Jogler C."/>
        </authorList>
    </citation>
    <scope>NUCLEOTIDE SEQUENCE [LARGE SCALE GENOMIC DNA]</scope>
    <source>
        <strain evidence="1 2">Pla110</strain>
    </source>
</reference>
<keyword evidence="2" id="KW-1185">Reference proteome</keyword>
<dbReference type="PANTHER" id="PTHR30189:SF1">
    <property type="entry name" value="LPS-ASSEMBLY PROTEIN LPTD"/>
    <property type="match status" value="1"/>
</dbReference>
<dbReference type="GO" id="GO:0009279">
    <property type="term" value="C:cell outer membrane"/>
    <property type="evidence" value="ECO:0007669"/>
    <property type="project" value="TreeGrafter"/>
</dbReference>
<dbReference type="KEGG" id="plon:Pla110_41680"/>
<dbReference type="PANTHER" id="PTHR30189">
    <property type="entry name" value="LPS-ASSEMBLY PROTEIN"/>
    <property type="match status" value="1"/>
</dbReference>
<name>A0A518CT58_9PLAN</name>
<gene>
    <name evidence="1" type="ORF">Pla110_41680</name>
</gene>
<dbReference type="GO" id="GO:1990351">
    <property type="term" value="C:transporter complex"/>
    <property type="evidence" value="ECO:0007669"/>
    <property type="project" value="TreeGrafter"/>
</dbReference>
<proteinExistence type="predicted"/>
<evidence type="ECO:0000313" key="1">
    <source>
        <dbReference type="EMBL" id="QDU82413.1"/>
    </source>
</evidence>
<accession>A0A518CT58</accession>
<protein>
    <recommendedName>
        <fullName evidence="3">LPS-assembly protein LptD</fullName>
    </recommendedName>
</protein>
<dbReference type="InterPro" id="IPR050218">
    <property type="entry name" value="LptD"/>
</dbReference>
<dbReference type="Proteomes" id="UP000317178">
    <property type="component" value="Chromosome"/>
</dbReference>
<sequence>MPSLRAAETSETELVRAPITIASRFSQQWTEQNQLIQILRGNCVIQQGATTLRSQQAVVWQRSEQSGDEVTHYLTIFLKDDVEVEEPSRSLREPSLVRQMRTLSDVSIDIGKTINEPAPEDPLLKQAIQQAQGVRRSNLQPTQFVVQNPETDLSWQGVTIPSTGLKKHITIEGRSTIQPSISSIESHDTTPPETVTIATGGITVRVFDAEEFGIVDLTADRMVIWVKSDGTGRPLSSQEFDGNAPLQIYMEGNIIIRQGRDTLTATHAYYDITDDRGLLLNAELRAYVDELQGDVRIRAQQLRQKSRESYHAQNAWATTSQFGEPGYRLRSTDIFLDYRYNQNWLGQGNYDIDPATGMAIPKATPWVTSLNNTLTISEYDIPVLYSPYLSGPAEDPNIPIRSVTFEQDSIFGTQVKTEWDMFKLSGINKPDGVEWGLLADYLSDRGPAVGMSTDYSGEDLFGIPGIYNGEGLGIFIYDEGEDNLGRDRRSLEPKQDERGRAQWRHWQRLEPFDALVIGEFGYLSDRNYLEQYYEKEFDRRKDVETLIYGKQDYENWSWSLLTRPQVNNFENTTEWLPKLDLYGLGEPILGEWLTWSSHSSIGYANLQPADPPTDPNDLFTPIPYITDDSGMVMMTRHKLEAPFNLGPVNVVPYVMGEAAYWDDGINNDQIDRFVGQGGIRSSLMFSRIFPNIYSDIFNLNGLAHKIRLESEYAYTDASRSLNDIPQYNEIDDNAQERFRQRLLTNTFGGVLPAPFDPRFYGVRTGAGTDLTAPYHELVEDQQVLRLALRQRLQTKVGPPERQRIRDWMRLDMGVSYFPDQDRDNFGEDFGLYTGSYQWNVGERTSILADALYDTFDDGQELWSLGVLSQRSTRGSVYAGIRQVKGGDLDSNILTASYSYVMSPKWISTMGTAYDIAEDQNRGQTLTVTRVGADFLVHFGFGADASKDNVSFGLSIEPKIGPFNAYSSQLSSLLNVR</sequence>